<dbReference type="Proteomes" id="UP001501074">
    <property type="component" value="Unassembled WGS sequence"/>
</dbReference>
<keyword evidence="6" id="KW-1185">Reference proteome</keyword>
<gene>
    <name evidence="5" type="ORF">GCM10022223_61600</name>
</gene>
<accession>A0ABP7AL82</accession>
<dbReference type="Gene3D" id="1.20.120.530">
    <property type="entry name" value="GntR ligand-binding domain-like"/>
    <property type="match status" value="1"/>
</dbReference>
<dbReference type="InterPro" id="IPR008920">
    <property type="entry name" value="TF_FadR/GntR_C"/>
</dbReference>
<keyword evidence="1" id="KW-0805">Transcription regulation</keyword>
<dbReference type="SUPFAM" id="SSF48008">
    <property type="entry name" value="GntR ligand-binding domain-like"/>
    <property type="match status" value="1"/>
</dbReference>
<evidence type="ECO:0000313" key="6">
    <source>
        <dbReference type="Proteomes" id="UP001501074"/>
    </source>
</evidence>
<dbReference type="Pfam" id="PF00392">
    <property type="entry name" value="GntR"/>
    <property type="match status" value="1"/>
</dbReference>
<dbReference type="InterPro" id="IPR036390">
    <property type="entry name" value="WH_DNA-bd_sf"/>
</dbReference>
<proteinExistence type="predicted"/>
<evidence type="ECO:0000259" key="4">
    <source>
        <dbReference type="PROSITE" id="PS50949"/>
    </source>
</evidence>
<comment type="caution">
    <text evidence="5">The sequence shown here is derived from an EMBL/GenBank/DDBJ whole genome shotgun (WGS) entry which is preliminary data.</text>
</comment>
<name>A0ABP7AL82_9ACTN</name>
<dbReference type="EMBL" id="BAAAZO010000012">
    <property type="protein sequence ID" value="GAA3634896.1"/>
    <property type="molecule type" value="Genomic_DNA"/>
</dbReference>
<dbReference type="CDD" id="cd07377">
    <property type="entry name" value="WHTH_GntR"/>
    <property type="match status" value="1"/>
</dbReference>
<organism evidence="5 6">
    <name type="scientific">Kineosporia mesophila</name>
    <dbReference type="NCBI Taxonomy" id="566012"/>
    <lineage>
        <taxon>Bacteria</taxon>
        <taxon>Bacillati</taxon>
        <taxon>Actinomycetota</taxon>
        <taxon>Actinomycetes</taxon>
        <taxon>Kineosporiales</taxon>
        <taxon>Kineosporiaceae</taxon>
        <taxon>Kineosporia</taxon>
    </lineage>
</organism>
<evidence type="ECO:0000256" key="2">
    <source>
        <dbReference type="ARBA" id="ARBA00023125"/>
    </source>
</evidence>
<dbReference type="SMART" id="SM00895">
    <property type="entry name" value="FCD"/>
    <property type="match status" value="1"/>
</dbReference>
<feature type="domain" description="HTH gntR-type" evidence="4">
    <location>
        <begin position="7"/>
        <end position="74"/>
    </location>
</feature>
<evidence type="ECO:0000256" key="1">
    <source>
        <dbReference type="ARBA" id="ARBA00023015"/>
    </source>
</evidence>
<reference evidence="6" key="1">
    <citation type="journal article" date="2019" name="Int. J. Syst. Evol. Microbiol.">
        <title>The Global Catalogue of Microorganisms (GCM) 10K type strain sequencing project: providing services to taxonomists for standard genome sequencing and annotation.</title>
        <authorList>
            <consortium name="The Broad Institute Genomics Platform"/>
            <consortium name="The Broad Institute Genome Sequencing Center for Infectious Disease"/>
            <person name="Wu L."/>
            <person name="Ma J."/>
        </authorList>
    </citation>
    <scope>NUCLEOTIDE SEQUENCE [LARGE SCALE GENOMIC DNA]</scope>
    <source>
        <strain evidence="6">JCM 16902</strain>
    </source>
</reference>
<evidence type="ECO:0000256" key="3">
    <source>
        <dbReference type="ARBA" id="ARBA00023163"/>
    </source>
</evidence>
<dbReference type="Gene3D" id="1.10.10.10">
    <property type="entry name" value="Winged helix-like DNA-binding domain superfamily/Winged helix DNA-binding domain"/>
    <property type="match status" value="1"/>
</dbReference>
<dbReference type="InterPro" id="IPR011711">
    <property type="entry name" value="GntR_C"/>
</dbReference>
<protein>
    <submittedName>
        <fullName evidence="5">GntR family transcriptional regulator</fullName>
    </submittedName>
</protein>
<dbReference type="PANTHER" id="PTHR43537">
    <property type="entry name" value="TRANSCRIPTIONAL REGULATOR, GNTR FAMILY"/>
    <property type="match status" value="1"/>
</dbReference>
<dbReference type="SMART" id="SM00345">
    <property type="entry name" value="HTH_GNTR"/>
    <property type="match status" value="1"/>
</dbReference>
<dbReference type="PRINTS" id="PR00035">
    <property type="entry name" value="HTHGNTR"/>
</dbReference>
<dbReference type="Pfam" id="PF07729">
    <property type="entry name" value="FCD"/>
    <property type="match status" value="1"/>
</dbReference>
<evidence type="ECO:0000313" key="5">
    <source>
        <dbReference type="EMBL" id="GAA3634896.1"/>
    </source>
</evidence>
<dbReference type="PROSITE" id="PS50949">
    <property type="entry name" value="HTH_GNTR"/>
    <property type="match status" value="1"/>
</dbReference>
<dbReference type="PANTHER" id="PTHR43537:SF24">
    <property type="entry name" value="GLUCONATE OPERON TRANSCRIPTIONAL REPRESSOR"/>
    <property type="match status" value="1"/>
</dbReference>
<dbReference type="RefSeq" id="WP_231487993.1">
    <property type="nucleotide sequence ID" value="NZ_BAAAZO010000012.1"/>
</dbReference>
<sequence>MEERMAHLLVDEITGHIRDRIMSGALPMGRPIRPAELSTEFGISRTPIREALRRLQSDGLIEMPPNRAACVRVPAPWEVREAYEIRAQLEGLATARAAGRMRGTDLDQLRRVNHQAHDLTPGQAGSAWTDHAFHTLILDSASNGHLRRAVRDIDQSFPRNVPVQLLAENPRQRDQAFGAHDRIIAALAAGDGETAAQEMRAHVIKVGEHLVHWYERRSSTVFHG</sequence>
<keyword evidence="3" id="KW-0804">Transcription</keyword>
<dbReference type="InterPro" id="IPR000524">
    <property type="entry name" value="Tscrpt_reg_HTH_GntR"/>
</dbReference>
<dbReference type="InterPro" id="IPR036388">
    <property type="entry name" value="WH-like_DNA-bd_sf"/>
</dbReference>
<keyword evidence="2" id="KW-0238">DNA-binding</keyword>
<dbReference type="SUPFAM" id="SSF46785">
    <property type="entry name" value="Winged helix' DNA-binding domain"/>
    <property type="match status" value="1"/>
</dbReference>